<keyword evidence="3" id="KW-1185">Reference proteome</keyword>
<comment type="caution">
    <text evidence="2">The sequence shown here is derived from an EMBL/GenBank/DDBJ whole genome shotgun (WGS) entry which is preliminary data.</text>
</comment>
<dbReference type="Proteomes" id="UP001239909">
    <property type="component" value="Unassembled WGS sequence"/>
</dbReference>
<proteinExistence type="predicted"/>
<accession>A0ABQ6LI50</accession>
<sequence>MRGRLMLTIPADGAWPARIAAEGAALAHRAARLALLAGAAAATSGVDTGAGTGAATGANRGAEPDRIDPRLIGFHLLGPAVTAAGAALALETAAEGAALCLLAA</sequence>
<evidence type="ECO:0000256" key="1">
    <source>
        <dbReference type="SAM" id="MobiDB-lite"/>
    </source>
</evidence>
<gene>
    <name evidence="2" type="ORF">LNKW23_05350</name>
</gene>
<dbReference type="EMBL" id="BSYI01000003">
    <property type="protein sequence ID" value="GMG81322.1"/>
    <property type="molecule type" value="Genomic_DNA"/>
</dbReference>
<evidence type="ECO:0000313" key="3">
    <source>
        <dbReference type="Proteomes" id="UP001239909"/>
    </source>
</evidence>
<reference evidence="2 3" key="1">
    <citation type="submission" date="2023-04" db="EMBL/GenBank/DDBJ databases">
        <title>Marinoamorphus aggregata gen. nov., sp. Nov., isolate from tissue of brittle star Ophioplocus japonicus.</title>
        <authorList>
            <person name="Kawano K."/>
            <person name="Sawayama S."/>
            <person name="Nakagawa S."/>
        </authorList>
    </citation>
    <scope>NUCLEOTIDE SEQUENCE [LARGE SCALE GENOMIC DNA]</scope>
    <source>
        <strain evidence="2 3">NKW23</strain>
    </source>
</reference>
<evidence type="ECO:0000313" key="2">
    <source>
        <dbReference type="EMBL" id="GMG81322.1"/>
    </source>
</evidence>
<organism evidence="2 3">
    <name type="scientific">Paralimibaculum aggregatum</name>
    <dbReference type="NCBI Taxonomy" id="3036245"/>
    <lineage>
        <taxon>Bacteria</taxon>
        <taxon>Pseudomonadati</taxon>
        <taxon>Pseudomonadota</taxon>
        <taxon>Alphaproteobacteria</taxon>
        <taxon>Rhodobacterales</taxon>
        <taxon>Paracoccaceae</taxon>
        <taxon>Paralimibaculum</taxon>
    </lineage>
</organism>
<name>A0ABQ6LI50_9RHOB</name>
<protein>
    <submittedName>
        <fullName evidence="2">Uncharacterized protein</fullName>
    </submittedName>
</protein>
<feature type="region of interest" description="Disordered" evidence="1">
    <location>
        <begin position="44"/>
        <end position="64"/>
    </location>
</feature>